<accession>A0AAV2L0S1</accession>
<evidence type="ECO:0000313" key="3">
    <source>
        <dbReference type="Proteomes" id="UP001497482"/>
    </source>
</evidence>
<proteinExistence type="predicted"/>
<feature type="region of interest" description="Disordered" evidence="1">
    <location>
        <begin position="324"/>
        <end position="345"/>
    </location>
</feature>
<evidence type="ECO:0000256" key="1">
    <source>
        <dbReference type="SAM" id="MobiDB-lite"/>
    </source>
</evidence>
<organism evidence="2 3">
    <name type="scientific">Knipowitschia caucasica</name>
    <name type="common">Caucasian dwarf goby</name>
    <name type="synonym">Pomatoschistus caucasicus</name>
    <dbReference type="NCBI Taxonomy" id="637954"/>
    <lineage>
        <taxon>Eukaryota</taxon>
        <taxon>Metazoa</taxon>
        <taxon>Chordata</taxon>
        <taxon>Craniata</taxon>
        <taxon>Vertebrata</taxon>
        <taxon>Euteleostomi</taxon>
        <taxon>Actinopterygii</taxon>
        <taxon>Neopterygii</taxon>
        <taxon>Teleostei</taxon>
        <taxon>Neoteleostei</taxon>
        <taxon>Acanthomorphata</taxon>
        <taxon>Gobiaria</taxon>
        <taxon>Gobiiformes</taxon>
        <taxon>Gobioidei</taxon>
        <taxon>Gobiidae</taxon>
        <taxon>Gobiinae</taxon>
        <taxon>Knipowitschia</taxon>
    </lineage>
</organism>
<name>A0AAV2L0S1_KNICA</name>
<gene>
    <name evidence="2" type="ORF">KC01_LOCUS22951</name>
</gene>
<reference evidence="2 3" key="1">
    <citation type="submission" date="2024-04" db="EMBL/GenBank/DDBJ databases">
        <authorList>
            <person name="Waldvogel A.-M."/>
            <person name="Schoenle A."/>
        </authorList>
    </citation>
    <scope>NUCLEOTIDE SEQUENCE [LARGE SCALE GENOMIC DNA]</scope>
</reference>
<dbReference type="EMBL" id="OZ035824">
    <property type="protein sequence ID" value="CAL1593947.1"/>
    <property type="molecule type" value="Genomic_DNA"/>
</dbReference>
<evidence type="ECO:0000313" key="2">
    <source>
        <dbReference type="EMBL" id="CAL1593947.1"/>
    </source>
</evidence>
<dbReference type="AlphaFoldDB" id="A0AAV2L0S1"/>
<dbReference type="Proteomes" id="UP001497482">
    <property type="component" value="Chromosome 2"/>
</dbReference>
<keyword evidence="3" id="KW-1185">Reference proteome</keyword>
<protein>
    <submittedName>
        <fullName evidence="2">Uncharacterized protein</fullName>
    </submittedName>
</protein>
<sequence>MQLTTRHSPYYLLYGREARYPSGIPEQYEVEESRVNALAEAEELWPGLQTLGVKQGVALANNSKSQQKRQQKRELIGQDDQFRVGDFVLVKNIRQEQRKGGKLERDMLGPFRIFSLDGKTASLKAPDGTVRKCMSIDHMTPYIVPCSRIPANLKGDVGEMEVVPPPSLNVAKLPPLDLSCPQKLDLGTPPPLRLVTPPPIDLGTPPPLDLSAPQKVDLSAPQKVDLSAPQKVVNSYLHLLARRVDGCLIDSLTLTPIWEGKSRVNVKKLAEKILLGEEVAFQSDAAGVNRHRLHIARTLLQNTDDLSEYCSNCGFRCTGMKDECEEDDSGPDSDPWAHVGRAANR</sequence>